<keyword evidence="2" id="KW-0732">Signal</keyword>
<dbReference type="PANTHER" id="PTHR42834">
    <property type="entry name" value="ENDONUCLEASE/EXONUCLEASE/PHOSPHATASE FAMILY PROTEIN (AFU_ORTHOLOGUE AFUA_3G09210)"/>
    <property type="match status" value="1"/>
</dbReference>
<dbReference type="AlphaFoldDB" id="A0AAE3GC52"/>
<dbReference type="InterPro" id="IPR036691">
    <property type="entry name" value="Endo/exonu/phosph_ase_sf"/>
</dbReference>
<dbReference type="CDD" id="cd04486">
    <property type="entry name" value="YhcR_OBF_like"/>
    <property type="match status" value="1"/>
</dbReference>
<dbReference type="InterPro" id="IPR005135">
    <property type="entry name" value="Endo/exonuclease/phosphatase"/>
</dbReference>
<dbReference type="PROSITE" id="PS51841">
    <property type="entry name" value="LTD"/>
    <property type="match status" value="1"/>
</dbReference>
<evidence type="ECO:0000256" key="1">
    <source>
        <dbReference type="SAM" id="MobiDB-lite"/>
    </source>
</evidence>
<dbReference type="PROSITE" id="PS51318">
    <property type="entry name" value="TAT"/>
    <property type="match status" value="1"/>
</dbReference>
<feature type="region of interest" description="Disordered" evidence="1">
    <location>
        <begin position="204"/>
        <end position="249"/>
    </location>
</feature>
<reference evidence="4" key="1">
    <citation type="submission" date="2022-06" db="EMBL/GenBank/DDBJ databases">
        <title>Genomic Encyclopedia of Archaeal and Bacterial Type Strains, Phase II (KMG-II): from individual species to whole genera.</title>
        <authorList>
            <person name="Goeker M."/>
        </authorList>
    </citation>
    <scope>NUCLEOTIDE SEQUENCE</scope>
    <source>
        <strain evidence="4">DSM 43935</strain>
    </source>
</reference>
<dbReference type="RefSeq" id="WP_308203926.1">
    <property type="nucleotide sequence ID" value="NZ_JAMTCK010000003.1"/>
</dbReference>
<gene>
    <name evidence="4" type="ORF">LX83_001387</name>
</gene>
<dbReference type="EMBL" id="JAMTCK010000003">
    <property type="protein sequence ID" value="MCP2164547.1"/>
    <property type="molecule type" value="Genomic_DNA"/>
</dbReference>
<feature type="chain" id="PRO_5042039239" description="LTD domain-containing protein" evidence="2">
    <location>
        <begin position="34"/>
        <end position="847"/>
    </location>
</feature>
<evidence type="ECO:0000313" key="4">
    <source>
        <dbReference type="EMBL" id="MCP2164547.1"/>
    </source>
</evidence>
<accession>A0AAE3GC52</accession>
<protein>
    <recommendedName>
        <fullName evidence="3">LTD domain-containing protein</fullName>
    </recommendedName>
</protein>
<evidence type="ECO:0000313" key="5">
    <source>
        <dbReference type="Proteomes" id="UP001206128"/>
    </source>
</evidence>
<organism evidence="4 5">
    <name type="scientific">Goodfellowiella coeruleoviolacea</name>
    <dbReference type="NCBI Taxonomy" id="334858"/>
    <lineage>
        <taxon>Bacteria</taxon>
        <taxon>Bacillati</taxon>
        <taxon>Actinomycetota</taxon>
        <taxon>Actinomycetes</taxon>
        <taxon>Pseudonocardiales</taxon>
        <taxon>Pseudonocardiaceae</taxon>
        <taxon>Goodfellowiella</taxon>
    </lineage>
</organism>
<feature type="signal peptide" evidence="2">
    <location>
        <begin position="1"/>
        <end position="33"/>
    </location>
</feature>
<keyword evidence="5" id="KW-1185">Reference proteome</keyword>
<comment type="caution">
    <text evidence="4">The sequence shown here is derived from an EMBL/GenBank/DDBJ whole genome shotgun (WGS) entry which is preliminary data.</text>
</comment>
<dbReference type="GO" id="GO:0003824">
    <property type="term" value="F:catalytic activity"/>
    <property type="evidence" value="ECO:0007669"/>
    <property type="project" value="InterPro"/>
</dbReference>
<dbReference type="InterPro" id="IPR006311">
    <property type="entry name" value="TAT_signal"/>
</dbReference>
<evidence type="ECO:0000259" key="3">
    <source>
        <dbReference type="PROSITE" id="PS51841"/>
    </source>
</evidence>
<dbReference type="InterPro" id="IPR001322">
    <property type="entry name" value="Lamin_tail_dom"/>
</dbReference>
<dbReference type="PANTHER" id="PTHR42834:SF1">
    <property type="entry name" value="ENDONUCLEASE_EXONUCLEASE_PHOSPHATASE FAMILY PROTEIN (AFU_ORTHOLOGUE AFUA_3G09210)"/>
    <property type="match status" value="1"/>
</dbReference>
<dbReference type="Gene3D" id="3.60.10.10">
    <property type="entry name" value="Endonuclease/exonuclease/phosphatase"/>
    <property type="match status" value="1"/>
</dbReference>
<evidence type="ECO:0000256" key="2">
    <source>
        <dbReference type="SAM" id="SignalP"/>
    </source>
</evidence>
<feature type="domain" description="LTD" evidence="3">
    <location>
        <begin position="35"/>
        <end position="176"/>
    </location>
</feature>
<dbReference type="SUPFAM" id="SSF56219">
    <property type="entry name" value="DNase I-like"/>
    <property type="match status" value="1"/>
</dbReference>
<dbReference type="Proteomes" id="UP001206128">
    <property type="component" value="Unassembled WGS sequence"/>
</dbReference>
<sequence>MARSAPRPRRAATAALGALAATLTAVSPPAAWADPSLPGDPLASTDALIAEVYGGGGNSGATLTTDFVELANTGAAEVALDGLSVQYLPASPKPTSQWQVTRLAGAIAPGGRYLVAEASGSGGSTPLPTADATGSINMSGTAGTVALVTGTDALTCLTAEDCAVDPRVRDLVGYGAAAVREGNPAPATSNTTSVARTVDAASGALRPDTDDNAADFTAGAPTPTNAAGQTPGDGGPEPGPDPEPEPEPVTVRVHDIQGTTRISPLNGKPVAGVPGIVTGVRSHGSARGFWLQDPEPDADPRTSEGLFVFTGSTTPSARVGDQVRVSGVVSEYRPGGEESANQTVTELKNPQWTVLSSGNALPPAEVLGADTVPEAYAPEAGGESIEKAVLAPADYALDFYESREGMLLRVDDARVVGPTDGYAALWVTTKPEQHPSARGGTVYLGYDQPNAGRLKVESPTGEGFPTANVGDRLAGTTAGPLDYSQYGGYVLEASTLGKHVSGGLTAETTRGQRPGELAVATYNVENLSPADDQAKFDRLARAVVTNLASPDVLALEEIQDNSGPTNDGVVAADVTLTKFTNAIRAAGGPAYQWRQIDPVNLADGGQPGGNIRVAFLFNPKRVSFVDRPGGDAGTPVSVVRTGHRAALSISPGRIDPANAAWQDSRKPLAGEFVFRGRTVFVVANHFASKGGDQPMHGRYQPPTRGSEVQRQQQATVLRGFVDQLREVDPGATVVLAGDLNDYQFSQALHTLTRGGVVRDLIDTLPAAERYSYVYEGNSQVLDHILVGGRRGATDYDVVHVNAEFADQASDHDPQVLRMRLTPQTGLPWLDDFCDQLDDLLDRLGRFR</sequence>
<feature type="compositionally biased region" description="Low complexity" evidence="1">
    <location>
        <begin position="217"/>
        <end position="230"/>
    </location>
</feature>
<dbReference type="Pfam" id="PF03372">
    <property type="entry name" value="Exo_endo_phos"/>
    <property type="match status" value="1"/>
</dbReference>
<name>A0AAE3GC52_9PSEU</name>
<proteinExistence type="predicted"/>